<protein>
    <recommendedName>
        <fullName evidence="2">F-box domain-containing protein</fullName>
    </recommendedName>
</protein>
<accession>A0A1E4TUD9</accession>
<evidence type="ECO:0000256" key="1">
    <source>
        <dbReference type="SAM" id="MobiDB-lite"/>
    </source>
</evidence>
<reference evidence="4" key="1">
    <citation type="submission" date="2016-05" db="EMBL/GenBank/DDBJ databases">
        <title>Comparative genomics of biotechnologically important yeasts.</title>
        <authorList>
            <consortium name="DOE Joint Genome Institute"/>
            <person name="Riley R."/>
            <person name="Haridas S."/>
            <person name="Wolfe K.H."/>
            <person name="Lopes M.R."/>
            <person name="Hittinger C.T."/>
            <person name="Goker M."/>
            <person name="Salamov A."/>
            <person name="Wisecaver J."/>
            <person name="Long T.M."/>
            <person name="Aerts A.L."/>
            <person name="Barry K."/>
            <person name="Choi C."/>
            <person name="Clum A."/>
            <person name="Coughlan A.Y."/>
            <person name="Deshpande S."/>
            <person name="Douglass A.P."/>
            <person name="Hanson S.J."/>
            <person name="Klenk H.-P."/>
            <person name="Labutti K."/>
            <person name="Lapidus A."/>
            <person name="Lindquist E."/>
            <person name="Lipzen A."/>
            <person name="Meier-Kolthoff J.P."/>
            <person name="Ohm R.A."/>
            <person name="Otillar R.P."/>
            <person name="Pangilinan J."/>
            <person name="Peng Y."/>
            <person name="Rokas A."/>
            <person name="Rosa C.A."/>
            <person name="Scheuner C."/>
            <person name="Sibirny A.A."/>
            <person name="Slot J.C."/>
            <person name="Stielow J.B."/>
            <person name="Sun H."/>
            <person name="Kurtzman C.P."/>
            <person name="Blackwell M."/>
            <person name="Grigoriev I.V."/>
            <person name="Jeffries T.W."/>
        </authorList>
    </citation>
    <scope>NUCLEOTIDE SEQUENCE [LARGE SCALE GENOMIC DNA]</scope>
    <source>
        <strain evidence="4">NRRL Y-2460</strain>
    </source>
</reference>
<dbReference type="SMART" id="SM00367">
    <property type="entry name" value="LRR_CC"/>
    <property type="match status" value="12"/>
</dbReference>
<dbReference type="EMBL" id="KV454014">
    <property type="protein sequence ID" value="ODV95382.1"/>
    <property type="molecule type" value="Genomic_DNA"/>
</dbReference>
<name>A0A1E4TUD9_PACTA</name>
<dbReference type="Pfam" id="PF12937">
    <property type="entry name" value="F-box-like"/>
    <property type="match status" value="1"/>
</dbReference>
<dbReference type="STRING" id="669874.A0A1E4TUD9"/>
<dbReference type="InterPro" id="IPR032675">
    <property type="entry name" value="LRR_dom_sf"/>
</dbReference>
<keyword evidence="4" id="KW-1185">Reference proteome</keyword>
<dbReference type="Proteomes" id="UP000094236">
    <property type="component" value="Unassembled WGS sequence"/>
</dbReference>
<sequence>MDINHNRSYNIGNGNNHLSNHNILHKSSSTLHLQQQDDQDTEIDDDQHAFYSMIKERSQNRTGSIASEHKNYNSFSTSSKLFVQNSSIMKLPPELLLLIFSFLNKRSDLINVALVCKLWADMVIDLIWFRPGIQNVATASEISEVLKMPRDQTYWDYRPFIRRLNLSFIGANATDEFIQQFVGCVNLERITLVNCSKLTHSSIYKLLFGCKRLQSLDLTGVRDITDDIYITLAHNCPRLQGVYAPNSQKITKAAVLELVRCCPMLKRIKFSECSEIDDDTLIELAEHCPNVVELDLHGCNKITDASLKILFAKLEQLREFKISHNNNITDECFDLLPNEPCLDKLRIIDFTSCNLIGDKAVEKFVVKAPRLRNVVLSKCVNITDASLRSLSLLGKCLHYIHLGHCSNITDFGTATLIRNCHRLQYVDFACCSQLTNETLRELSTLPRLRRIGLVKCNNITDEGINALANSRRTFEDTLERVHLSYCIQITLRPIYNLLMACPKLTHLSLTGITAFLRNDITKFCRSPPVEFSDHQRSLFCVFSGRGVENLRCYLISIFDDRGGSLATAILDGQHNAVQRLLMNRPINEADSRSARLMLAARNDGEFRAQLDGSGARPIAFIREPIAGQNMENGRIPAEAIDLFNRLNYFRNLVPQAGQAPHQQNQTSGFPLQTIQQQRQQQDQQQGLAREQQQQQQQQRQLNEADNQQMDQDQDQDDYDEEMDED</sequence>
<dbReference type="SUPFAM" id="SSF52047">
    <property type="entry name" value="RNI-like"/>
    <property type="match status" value="1"/>
</dbReference>
<dbReference type="OrthoDB" id="10257471at2759"/>
<proteinExistence type="predicted"/>
<dbReference type="InterPro" id="IPR001611">
    <property type="entry name" value="Leu-rich_rpt"/>
</dbReference>
<dbReference type="GO" id="GO:0019005">
    <property type="term" value="C:SCF ubiquitin ligase complex"/>
    <property type="evidence" value="ECO:0007669"/>
    <property type="project" value="TreeGrafter"/>
</dbReference>
<dbReference type="SUPFAM" id="SSF81383">
    <property type="entry name" value="F-box domain"/>
    <property type="match status" value="1"/>
</dbReference>
<dbReference type="InterPro" id="IPR006553">
    <property type="entry name" value="Leu-rich_rpt_Cys-con_subtyp"/>
</dbReference>
<feature type="domain" description="F-box" evidence="2">
    <location>
        <begin position="85"/>
        <end position="131"/>
    </location>
</feature>
<dbReference type="PANTHER" id="PTHR13318">
    <property type="entry name" value="PARTNER OF PAIRED, ISOFORM B-RELATED"/>
    <property type="match status" value="1"/>
</dbReference>
<evidence type="ECO:0000313" key="3">
    <source>
        <dbReference type="EMBL" id="ODV95382.1"/>
    </source>
</evidence>
<dbReference type="Gene3D" id="3.80.10.10">
    <property type="entry name" value="Ribonuclease Inhibitor"/>
    <property type="match status" value="2"/>
</dbReference>
<dbReference type="PROSITE" id="PS50181">
    <property type="entry name" value="FBOX"/>
    <property type="match status" value="1"/>
</dbReference>
<dbReference type="InterPro" id="IPR057207">
    <property type="entry name" value="FBXL15_LRR"/>
</dbReference>
<evidence type="ECO:0000259" key="2">
    <source>
        <dbReference type="PROSITE" id="PS50181"/>
    </source>
</evidence>
<gene>
    <name evidence="3" type="ORF">PACTADRAFT_68606</name>
</gene>
<feature type="compositionally biased region" description="Low complexity" evidence="1">
    <location>
        <begin position="675"/>
        <end position="710"/>
    </location>
</feature>
<dbReference type="Pfam" id="PF25372">
    <property type="entry name" value="DUF7885"/>
    <property type="match status" value="1"/>
</dbReference>
<evidence type="ECO:0000313" key="4">
    <source>
        <dbReference type="Proteomes" id="UP000094236"/>
    </source>
</evidence>
<feature type="compositionally biased region" description="Acidic residues" evidence="1">
    <location>
        <begin position="711"/>
        <end position="725"/>
    </location>
</feature>
<dbReference type="GO" id="GO:0031146">
    <property type="term" value="P:SCF-dependent proteasomal ubiquitin-dependent protein catabolic process"/>
    <property type="evidence" value="ECO:0007669"/>
    <property type="project" value="TreeGrafter"/>
</dbReference>
<dbReference type="AlphaFoldDB" id="A0A1E4TUD9"/>
<dbReference type="InterPro" id="IPR001810">
    <property type="entry name" value="F-box_dom"/>
</dbReference>
<feature type="region of interest" description="Disordered" evidence="1">
    <location>
        <begin position="672"/>
        <end position="725"/>
    </location>
</feature>
<organism evidence="3 4">
    <name type="scientific">Pachysolen tannophilus NRRL Y-2460</name>
    <dbReference type="NCBI Taxonomy" id="669874"/>
    <lineage>
        <taxon>Eukaryota</taxon>
        <taxon>Fungi</taxon>
        <taxon>Dikarya</taxon>
        <taxon>Ascomycota</taxon>
        <taxon>Saccharomycotina</taxon>
        <taxon>Pichiomycetes</taxon>
        <taxon>Pachysolenaceae</taxon>
        <taxon>Pachysolen</taxon>
    </lineage>
</organism>
<dbReference type="InterPro" id="IPR036047">
    <property type="entry name" value="F-box-like_dom_sf"/>
</dbReference>
<dbReference type="Pfam" id="PF13516">
    <property type="entry name" value="LRR_6"/>
    <property type="match status" value="1"/>
</dbReference>